<dbReference type="EMBL" id="LT635764">
    <property type="protein sequence ID" value="SGZ48180.1"/>
    <property type="molecule type" value="Genomic_DNA"/>
</dbReference>
<feature type="transmembrane region" description="Helical" evidence="2">
    <location>
        <begin position="456"/>
        <end position="476"/>
    </location>
</feature>
<keyword evidence="3" id="KW-0732">Signal</keyword>
<feature type="region of interest" description="Disordered" evidence="1">
    <location>
        <begin position="139"/>
        <end position="174"/>
    </location>
</feature>
<dbReference type="Proteomes" id="UP000182259">
    <property type="component" value="Chromosome I"/>
</dbReference>
<evidence type="ECO:0000256" key="3">
    <source>
        <dbReference type="SAM" id="SignalP"/>
    </source>
</evidence>
<feature type="compositionally biased region" description="Low complexity" evidence="1">
    <location>
        <begin position="139"/>
        <end position="173"/>
    </location>
</feature>
<protein>
    <submittedName>
        <fullName evidence="4">CIC11C00000001089</fullName>
    </submittedName>
</protein>
<feature type="transmembrane region" description="Helical" evidence="2">
    <location>
        <begin position="488"/>
        <end position="510"/>
    </location>
</feature>
<proteinExistence type="predicted"/>
<evidence type="ECO:0000256" key="2">
    <source>
        <dbReference type="SAM" id="Phobius"/>
    </source>
</evidence>
<keyword evidence="2" id="KW-1133">Transmembrane helix</keyword>
<reference evidence="5" key="1">
    <citation type="submission" date="2016-10" db="EMBL/GenBank/DDBJ databases">
        <authorList>
            <person name="Geijer C."/>
            <person name="Jareborg N."/>
            <person name="Dainat J."/>
        </authorList>
    </citation>
    <scope>NUCLEOTIDE SEQUENCE [LARGE SCALE GENOMIC DNA]</scope>
    <source>
        <strain evidence="5">PYCC 4715</strain>
    </source>
</reference>
<evidence type="ECO:0000313" key="5">
    <source>
        <dbReference type="Proteomes" id="UP000182259"/>
    </source>
</evidence>
<feature type="chain" id="PRO_5013086183" evidence="3">
    <location>
        <begin position="21"/>
        <end position="511"/>
    </location>
</feature>
<evidence type="ECO:0000256" key="1">
    <source>
        <dbReference type="SAM" id="MobiDB-lite"/>
    </source>
</evidence>
<accession>A0A1L0CX98</accession>
<keyword evidence="2" id="KW-0472">Membrane</keyword>
<sequence length="511" mass="51712">MKLLNLPLLFLFSLFTFTTALPVGVGMTAVNPELDARDEPATTPQYYEMDKRENVLLTQLFKTMNNTAGINLIKGATQVSLTQQQIIKFVANLIQEKGLSTILKVADDSGLAIDLVLLFLTHYEVYPGLTAVVKKYKGTSSSSSTLSGLTGSTNGSSSGTNTGSGSSSSSNSGSSGGGLLGNLLGGIGSIFGLGSSSSSSSSGTTSNVASSSPTSNSGGLSNLLNLFDSPNSAAALAASSTAGAGNAIADTAVADTAVADTAGAVAGTAATTPAVAGTAATTPATAAGAATTTTPAAAGGAAATTTPVAGAAATTTAAGAATTTATSGGGLSGLINGITGLFGINKRGELENLLSNVDLLQLLRESGFPVDEVLEKIQKRDEEFTDEEFEIVKRDLLDIFYQNIISLLGSNGTMLDICESLDKSGLGVNVAYNAIVDSGFYDFDVKLVKYLVTNNYISLLSLLSALLSSGVALSVVGQIVGNSTYTRYVINLVIAIFTGKVDILGLITALF</sequence>
<keyword evidence="2" id="KW-0812">Transmembrane</keyword>
<dbReference type="AlphaFoldDB" id="A0A1L0CX98"/>
<feature type="signal peptide" evidence="3">
    <location>
        <begin position="1"/>
        <end position="20"/>
    </location>
</feature>
<evidence type="ECO:0000313" key="4">
    <source>
        <dbReference type="EMBL" id="SGZ48180.1"/>
    </source>
</evidence>
<organism evidence="4 5">
    <name type="scientific">Sungouiella intermedia</name>
    <dbReference type="NCBI Taxonomy" id="45354"/>
    <lineage>
        <taxon>Eukaryota</taxon>
        <taxon>Fungi</taxon>
        <taxon>Dikarya</taxon>
        <taxon>Ascomycota</taxon>
        <taxon>Saccharomycotina</taxon>
        <taxon>Pichiomycetes</taxon>
        <taxon>Metschnikowiaceae</taxon>
        <taxon>Sungouiella</taxon>
    </lineage>
</organism>
<name>A0A1L0CX98_9ASCO</name>
<gene>
    <name evidence="4" type="ORF">SAMEA4029009_CIC11G00000001089</name>
</gene>